<organism evidence="2">
    <name type="scientific">Rhodopseudomonas palustris (strain ATCC BAA-98 / CGA009)</name>
    <dbReference type="NCBI Taxonomy" id="258594"/>
    <lineage>
        <taxon>Bacteria</taxon>
        <taxon>Pseudomonadati</taxon>
        <taxon>Pseudomonadota</taxon>
        <taxon>Alphaproteobacteria</taxon>
        <taxon>Hyphomicrobiales</taxon>
        <taxon>Nitrobacteraceae</taxon>
        <taxon>Rhodopseudomonas</taxon>
    </lineage>
</organism>
<dbReference type="HOGENOM" id="CLU_2411253_0_0_5"/>
<evidence type="ECO:0000313" key="2">
    <source>
        <dbReference type="EMBL" id="CAE29047.1"/>
    </source>
</evidence>
<dbReference type="EMBL" id="BX572604">
    <property type="protein sequence ID" value="CAE29047.1"/>
    <property type="molecule type" value="Genomic_DNA"/>
</dbReference>
<feature type="region of interest" description="Disordered" evidence="1">
    <location>
        <begin position="29"/>
        <end position="48"/>
    </location>
</feature>
<name>Q6N3T7_RHOPA</name>
<accession>Q6N3T7</accession>
<sequence length="92" mass="10488">MILLDFASCRRRRGFGRWACPWPIRQDAMSNKPEPIPAGKRTTPMTIPTEARPSEFASQILGRLPSDLDPLPIEVLKQIKVAGNKRDLSYRR</sequence>
<dbReference type="AlphaFoldDB" id="Q6N3T7"/>
<gene>
    <name evidence="2" type="ordered locus">RPA3606</name>
</gene>
<proteinExistence type="predicted"/>
<protein>
    <submittedName>
        <fullName evidence="2">Uncharacterized protein</fullName>
    </submittedName>
</protein>
<dbReference type="STRING" id="258594.RPA3606"/>
<reference evidence="2" key="1">
    <citation type="journal article" date="2004" name="Nat. Biotechnol.">
        <title>Complete genome sequence of the metabolically versatile photosynthetic bacterium Rhodopseudomonas palustris.</title>
        <authorList>
            <person name="Larimer F.W."/>
            <person name="Chain P."/>
            <person name="Hauser L."/>
            <person name="Lamerdin J."/>
            <person name="Malfatti S."/>
            <person name="Do L."/>
            <person name="Land M.L."/>
            <person name="Pelletier D.A."/>
            <person name="Beatty J.T."/>
            <person name="Lang A.S."/>
            <person name="Tabita F.R."/>
            <person name="Gibson J.L."/>
            <person name="Hanson T.E."/>
            <person name="Bobst C."/>
            <person name="Torres J.L."/>
            <person name="Peres C."/>
            <person name="Harrison F.H."/>
            <person name="Gibson J."/>
            <person name="Harwood C.S."/>
        </authorList>
    </citation>
    <scope>NUCLEOTIDE SEQUENCE [LARGE SCALE GENOMIC DNA]</scope>
    <source>
        <strain evidence="2">CGA009</strain>
    </source>
</reference>
<evidence type="ECO:0000256" key="1">
    <source>
        <dbReference type="SAM" id="MobiDB-lite"/>
    </source>
</evidence>